<gene>
    <name evidence="1" type="ORF">O6H91_21G033100</name>
</gene>
<dbReference type="Proteomes" id="UP001162992">
    <property type="component" value="Chromosome 21"/>
</dbReference>
<dbReference type="EMBL" id="CM055112">
    <property type="protein sequence ID" value="KAJ7517650.1"/>
    <property type="molecule type" value="Genomic_DNA"/>
</dbReference>
<sequence>MPFERKGMGMEHTLLQGTPPSSANHERLHATMQAVEQACVALQAASTRVVAEASLLVFRRSSQPIPACRYILEHSSVAVARFQAAATIQESAIREWALLSPEDKDNLRIYCLHYVISRAEAPEAYVQAKVLSVAAVLLKRGWLDSVATEKEAFFNEVRQAVLGSQGVAAQRSGISFLESLVSEFSPSTASVMGLPAEFHEHCRASLELDYLQQFYSWAQDAAVSAAGKALQGLGNFHEVNVCACALRLMSQILNWEFQGTLIRGAGGIIVVGKNRASSFSSYINRESVPGKRSGDHISPVQPGPAWHDLLLSPQRVAWVLDLYSHIRQQGFGGANWMDDPLAVSARQLVIQLCSLGGNIFPTDGATTQELHLQRLLLGIACWLDPPEVITHTIQSSSSESEVLDGCRALLSIASLSSPSSFDQLLKPVPRFMGTLNLLASLTCEVIKTRVGAPGEERIWIEEALDMLLDIWTVLLQPADFSKRLPLSSSGADAAAAVFQTYVEFELRVAMASAHDEDDAREETLAGIEARDERLSAIALVARAAPAVTVPLLAALLSERCAKLAQCIGGNADPTATMEELHWLLLTSGHVLADSGDGETPLVPETISALRPNTSNSADHPAVRLSSAAMELAHQSLNVHTQSEIFSPRLMEAVVWFFARWVNTYLMPVDAGRGPSSTPSGHDGDQQHSTVTGIQFEGRDALVIAFGKEGGGKAILEILVHVAVTALTAWPGEVHLQELVCLQFLPALVRRRNICAELVTMDVWQKLANAFAVQDQILLSLSTPFQRALSESLCRSAAGLTTGDATNQYVRDLLAPIAASLEGFSKRNDLQVFAQHPDIILKVSCLLERLRGAARATLPRSQKAVFEVGAMVMEPLLVLLRTYKNQSSVVYRLLKYVVDWVDGQVAFLEPKDTVVMFSFCVRLLEIYSAHNIGKVSISASASLLSESQTENYKDLRALLQLLINLSSKDLIDFACDANGEVENPDVAQVVYLGLHIITPLMSVDLLKYPKLCRQYFTLLAHLLEVYPEKVAKLSPEGFSCIVSTLDFGLRHQDLEVVNMTLTALNALAFFHYQAICKGQEGLGLHADMVQGSNNVIKEGVLAHFLRSMMQFLLFEDYSNELVEPAADALLPLILCCTSLYQRLTQELLEGQQNMVMHGRLALAFHNLSTANRVSTSLDRTNRRRFRQNLYVFLSEVRGFLRTR</sequence>
<proteinExistence type="predicted"/>
<reference evidence="2" key="1">
    <citation type="journal article" date="2024" name="Proc. Natl. Acad. Sci. U.S.A.">
        <title>Extraordinary preservation of gene collinearity over three hundred million years revealed in homosporous lycophytes.</title>
        <authorList>
            <person name="Li C."/>
            <person name="Wickell D."/>
            <person name="Kuo L.Y."/>
            <person name="Chen X."/>
            <person name="Nie B."/>
            <person name="Liao X."/>
            <person name="Peng D."/>
            <person name="Ji J."/>
            <person name="Jenkins J."/>
            <person name="Williams M."/>
            <person name="Shu S."/>
            <person name="Plott C."/>
            <person name="Barry K."/>
            <person name="Rajasekar S."/>
            <person name="Grimwood J."/>
            <person name="Han X."/>
            <person name="Sun S."/>
            <person name="Hou Z."/>
            <person name="He W."/>
            <person name="Dai G."/>
            <person name="Sun C."/>
            <person name="Schmutz J."/>
            <person name="Leebens-Mack J.H."/>
            <person name="Li F.W."/>
            <person name="Wang L."/>
        </authorList>
    </citation>
    <scope>NUCLEOTIDE SEQUENCE [LARGE SCALE GENOMIC DNA]</scope>
    <source>
        <strain evidence="2">cv. PW_Plant_1</strain>
    </source>
</reference>
<evidence type="ECO:0000313" key="2">
    <source>
        <dbReference type="Proteomes" id="UP001162992"/>
    </source>
</evidence>
<comment type="caution">
    <text evidence="1">The sequence shown here is derived from an EMBL/GenBank/DDBJ whole genome shotgun (WGS) entry which is preliminary data.</text>
</comment>
<protein>
    <submittedName>
        <fullName evidence="1">Uncharacterized protein</fullName>
    </submittedName>
</protein>
<organism evidence="1 2">
    <name type="scientific">Diphasiastrum complanatum</name>
    <name type="common">Issler's clubmoss</name>
    <name type="synonym">Lycopodium complanatum</name>
    <dbReference type="NCBI Taxonomy" id="34168"/>
    <lineage>
        <taxon>Eukaryota</taxon>
        <taxon>Viridiplantae</taxon>
        <taxon>Streptophyta</taxon>
        <taxon>Embryophyta</taxon>
        <taxon>Tracheophyta</taxon>
        <taxon>Lycopodiopsida</taxon>
        <taxon>Lycopodiales</taxon>
        <taxon>Lycopodiaceae</taxon>
        <taxon>Lycopodioideae</taxon>
        <taxon>Diphasiastrum</taxon>
    </lineage>
</organism>
<keyword evidence="2" id="KW-1185">Reference proteome</keyword>
<evidence type="ECO:0000313" key="1">
    <source>
        <dbReference type="EMBL" id="KAJ7517650.1"/>
    </source>
</evidence>
<name>A0ACC2AJA4_DIPCM</name>
<accession>A0ACC2AJA4</accession>